<evidence type="ECO:0000256" key="2">
    <source>
        <dbReference type="ARBA" id="ARBA00023125"/>
    </source>
</evidence>
<dbReference type="InterPro" id="IPR036390">
    <property type="entry name" value="WH_DNA-bd_sf"/>
</dbReference>
<keyword evidence="7" id="KW-1185">Reference proteome</keyword>
<dbReference type="InterPro" id="IPR050679">
    <property type="entry name" value="Bact_HTH_transcr_reg"/>
</dbReference>
<dbReference type="Pfam" id="PF00392">
    <property type="entry name" value="GntR"/>
    <property type="match status" value="1"/>
</dbReference>
<name>A0ABS4NNL6_9BACL</name>
<evidence type="ECO:0000313" key="6">
    <source>
        <dbReference type="EMBL" id="MBP2111626.1"/>
    </source>
</evidence>
<evidence type="ECO:0000256" key="3">
    <source>
        <dbReference type="ARBA" id="ARBA00023163"/>
    </source>
</evidence>
<reference evidence="6 7" key="1">
    <citation type="submission" date="2021-03" db="EMBL/GenBank/DDBJ databases">
        <title>Genomic Encyclopedia of Type Strains, Phase IV (KMG-IV): sequencing the most valuable type-strain genomes for metagenomic binning, comparative biology and taxonomic classification.</title>
        <authorList>
            <person name="Goeker M."/>
        </authorList>
    </citation>
    <scope>NUCLEOTIDE SEQUENCE [LARGE SCALE GENOMIC DNA]</scope>
    <source>
        <strain evidence="6 7">DSM 101953</strain>
    </source>
</reference>
<comment type="caution">
    <text evidence="6">The sequence shown here is derived from an EMBL/GenBank/DDBJ whole genome shotgun (WGS) entry which is preliminary data.</text>
</comment>
<sequence length="239" mass="27736">MRENIFLQIYTEYSNRIHSGQLAPGTKLPSESELAEAYQTSRETVRKALNLLFREGYINKIKGRGSFVLDMTRMDFPVTGLISFQELTGTLGVTSRTLVEETVLEPAGSLLARQLHIAEETPVWKVIRAREIEAERIILDKDYFRSDIVPFLSKEIAEGSIYEYLESELGLKISYAKKLISVEPSTGEDQRLLDLKQYTHIVVVRNYVYLENTVLFQYTESRHRLDKFQFVDFARRVRR</sequence>
<dbReference type="InterPro" id="IPR011663">
    <property type="entry name" value="UTRA"/>
</dbReference>
<proteinExistence type="predicted"/>
<dbReference type="InterPro" id="IPR028978">
    <property type="entry name" value="Chorismate_lyase_/UTRA_dom_sf"/>
</dbReference>
<dbReference type="EMBL" id="JAGGLV010000004">
    <property type="protein sequence ID" value="MBP2111626.1"/>
    <property type="molecule type" value="Genomic_DNA"/>
</dbReference>
<evidence type="ECO:0000256" key="1">
    <source>
        <dbReference type="ARBA" id="ARBA00023015"/>
    </source>
</evidence>
<dbReference type="PRINTS" id="PR00035">
    <property type="entry name" value="HTHGNTR"/>
</dbReference>
<protein>
    <recommendedName>
        <fullName evidence="4">Trehalose operon repressor</fullName>
    </recommendedName>
</protein>
<dbReference type="NCBIfam" id="TIGR02404">
    <property type="entry name" value="trehalos_R_Bsub"/>
    <property type="match status" value="1"/>
</dbReference>
<evidence type="ECO:0000256" key="4">
    <source>
        <dbReference type="NCBIfam" id="TIGR02404"/>
    </source>
</evidence>
<feature type="domain" description="HTH gntR-type" evidence="5">
    <location>
        <begin position="3"/>
        <end position="71"/>
    </location>
</feature>
<dbReference type="RefSeq" id="WP_209871598.1">
    <property type="nucleotide sequence ID" value="NZ_JAGGLV010000004.1"/>
</dbReference>
<dbReference type="Proteomes" id="UP000773462">
    <property type="component" value="Unassembled WGS sequence"/>
</dbReference>
<dbReference type="InterPro" id="IPR012770">
    <property type="entry name" value="TreR"/>
</dbReference>
<keyword evidence="1" id="KW-0805">Transcription regulation</keyword>
<gene>
    <name evidence="6" type="ORF">J2Z70_001767</name>
</gene>
<dbReference type="PROSITE" id="PS50949">
    <property type="entry name" value="HTH_GNTR"/>
    <property type="match status" value="1"/>
</dbReference>
<organism evidence="6 7">
    <name type="scientific">Paenibacillus silagei</name>
    <dbReference type="NCBI Taxonomy" id="1670801"/>
    <lineage>
        <taxon>Bacteria</taxon>
        <taxon>Bacillati</taxon>
        <taxon>Bacillota</taxon>
        <taxon>Bacilli</taxon>
        <taxon>Bacillales</taxon>
        <taxon>Paenibacillaceae</taxon>
        <taxon>Paenibacillus</taxon>
    </lineage>
</organism>
<dbReference type="CDD" id="cd07377">
    <property type="entry name" value="WHTH_GntR"/>
    <property type="match status" value="1"/>
</dbReference>
<dbReference type="SMART" id="SM00866">
    <property type="entry name" value="UTRA"/>
    <property type="match status" value="1"/>
</dbReference>
<dbReference type="PANTHER" id="PTHR44846:SF12">
    <property type="entry name" value="HTH-TYPE TRANSCRIPTIONAL REGULATOR TRER"/>
    <property type="match status" value="1"/>
</dbReference>
<dbReference type="Gene3D" id="3.40.1410.10">
    <property type="entry name" value="Chorismate lyase-like"/>
    <property type="match status" value="1"/>
</dbReference>
<keyword evidence="2" id="KW-0238">DNA-binding</keyword>
<dbReference type="SUPFAM" id="SSF64288">
    <property type="entry name" value="Chorismate lyase-like"/>
    <property type="match status" value="1"/>
</dbReference>
<keyword evidence="3" id="KW-0804">Transcription</keyword>
<dbReference type="InterPro" id="IPR036388">
    <property type="entry name" value="WH-like_DNA-bd_sf"/>
</dbReference>
<evidence type="ECO:0000313" key="7">
    <source>
        <dbReference type="Proteomes" id="UP000773462"/>
    </source>
</evidence>
<dbReference type="PANTHER" id="PTHR44846">
    <property type="entry name" value="MANNOSYL-D-GLYCERATE TRANSPORT/METABOLISM SYSTEM REPRESSOR MNGR-RELATED"/>
    <property type="match status" value="1"/>
</dbReference>
<accession>A0ABS4NNL6</accession>
<dbReference type="Gene3D" id="1.10.10.10">
    <property type="entry name" value="Winged helix-like DNA-binding domain superfamily/Winged helix DNA-binding domain"/>
    <property type="match status" value="1"/>
</dbReference>
<dbReference type="Pfam" id="PF07702">
    <property type="entry name" value="UTRA"/>
    <property type="match status" value="1"/>
</dbReference>
<dbReference type="SMART" id="SM00345">
    <property type="entry name" value="HTH_GNTR"/>
    <property type="match status" value="1"/>
</dbReference>
<evidence type="ECO:0000259" key="5">
    <source>
        <dbReference type="PROSITE" id="PS50949"/>
    </source>
</evidence>
<dbReference type="SUPFAM" id="SSF46785">
    <property type="entry name" value="Winged helix' DNA-binding domain"/>
    <property type="match status" value="1"/>
</dbReference>
<dbReference type="InterPro" id="IPR000524">
    <property type="entry name" value="Tscrpt_reg_HTH_GntR"/>
</dbReference>